<keyword evidence="7" id="KW-0238">DNA-binding</keyword>
<evidence type="ECO:0000256" key="6">
    <source>
        <dbReference type="ARBA" id="ARBA00022747"/>
    </source>
</evidence>
<dbReference type="Pfam" id="PF01555">
    <property type="entry name" value="N6_N4_Mtase"/>
    <property type="match status" value="1"/>
</dbReference>
<dbReference type="InterPro" id="IPR017985">
    <property type="entry name" value="MeTrfase_CN4_CS"/>
</dbReference>
<dbReference type="SUPFAM" id="SSF53335">
    <property type="entry name" value="S-adenosyl-L-methionine-dependent methyltransferases"/>
    <property type="match status" value="1"/>
</dbReference>
<keyword evidence="3 10" id="KW-0489">Methyltransferase</keyword>
<comment type="similarity">
    <text evidence="1">Belongs to the N(4)/N(6)-methyltransferase family. N(4) subfamily.</text>
</comment>
<evidence type="ECO:0000256" key="3">
    <source>
        <dbReference type="ARBA" id="ARBA00022603"/>
    </source>
</evidence>
<dbReference type="GO" id="GO:0009307">
    <property type="term" value="P:DNA restriction-modification system"/>
    <property type="evidence" value="ECO:0007669"/>
    <property type="project" value="UniProtKB-KW"/>
</dbReference>
<keyword evidence="5" id="KW-0949">S-adenosyl-L-methionine</keyword>
<dbReference type="Gene3D" id="3.40.50.150">
    <property type="entry name" value="Vaccinia Virus protein VP39"/>
    <property type="match status" value="1"/>
</dbReference>
<comment type="catalytic activity">
    <reaction evidence="8">
        <text>a 2'-deoxycytidine in DNA + S-adenosyl-L-methionine = an N(4)-methyl-2'-deoxycytidine in DNA + S-adenosyl-L-homocysteine + H(+)</text>
        <dbReference type="Rhea" id="RHEA:16857"/>
        <dbReference type="Rhea" id="RHEA-COMP:11369"/>
        <dbReference type="Rhea" id="RHEA-COMP:13674"/>
        <dbReference type="ChEBI" id="CHEBI:15378"/>
        <dbReference type="ChEBI" id="CHEBI:57856"/>
        <dbReference type="ChEBI" id="CHEBI:59789"/>
        <dbReference type="ChEBI" id="CHEBI:85452"/>
        <dbReference type="ChEBI" id="CHEBI:137933"/>
        <dbReference type="EC" id="2.1.1.113"/>
    </reaction>
</comment>
<dbReference type="GO" id="GO:0003677">
    <property type="term" value="F:DNA binding"/>
    <property type="evidence" value="ECO:0007669"/>
    <property type="project" value="UniProtKB-KW"/>
</dbReference>
<dbReference type="GO" id="GO:0015667">
    <property type="term" value="F:site-specific DNA-methyltransferase (cytosine-N4-specific) activity"/>
    <property type="evidence" value="ECO:0007669"/>
    <property type="project" value="UniProtKB-EC"/>
</dbReference>
<evidence type="ECO:0000313" key="10">
    <source>
        <dbReference type="EMBL" id="CAB4126351.1"/>
    </source>
</evidence>
<evidence type="ECO:0000256" key="5">
    <source>
        <dbReference type="ARBA" id="ARBA00022691"/>
    </source>
</evidence>
<dbReference type="GO" id="GO:0008170">
    <property type="term" value="F:N-methyltransferase activity"/>
    <property type="evidence" value="ECO:0007669"/>
    <property type="project" value="InterPro"/>
</dbReference>
<organism evidence="10">
    <name type="scientific">uncultured Caudovirales phage</name>
    <dbReference type="NCBI Taxonomy" id="2100421"/>
    <lineage>
        <taxon>Viruses</taxon>
        <taxon>Duplodnaviria</taxon>
        <taxon>Heunggongvirae</taxon>
        <taxon>Uroviricota</taxon>
        <taxon>Caudoviricetes</taxon>
        <taxon>Peduoviridae</taxon>
        <taxon>Maltschvirus</taxon>
        <taxon>Maltschvirus maltsch</taxon>
    </lineage>
</organism>
<evidence type="ECO:0000256" key="4">
    <source>
        <dbReference type="ARBA" id="ARBA00022679"/>
    </source>
</evidence>
<dbReference type="GO" id="GO:0032259">
    <property type="term" value="P:methylation"/>
    <property type="evidence" value="ECO:0007669"/>
    <property type="project" value="UniProtKB-KW"/>
</dbReference>
<dbReference type="EMBL" id="LR796197">
    <property type="protein sequence ID" value="CAB4126351.1"/>
    <property type="molecule type" value="Genomic_DNA"/>
</dbReference>
<dbReference type="InterPro" id="IPR029063">
    <property type="entry name" value="SAM-dependent_MTases_sf"/>
</dbReference>
<keyword evidence="6" id="KW-0680">Restriction system</keyword>
<dbReference type="PRINTS" id="PR00508">
    <property type="entry name" value="S21N4MTFRASE"/>
</dbReference>
<proteinExistence type="inferred from homology"/>
<dbReference type="EC" id="2.1.1.113" evidence="2"/>
<evidence type="ECO:0000256" key="8">
    <source>
        <dbReference type="ARBA" id="ARBA00049120"/>
    </source>
</evidence>
<sequence length="230" mass="26181">MIKLLQGDCVDMMKTLDDNSVDIILTSPPYEDISGAGYTAKSKDVLFLKLYSEFLDKVFDEYYRVLKPNGQIFCNIKSKTLNKTIRTPHWLEFTDGFQKFNFKSFIIWKYAGSFDSTNARFHLDYEIIYHLSKGNDIYLNENCGIHDALSSVWYVPHNISKAERLHPTQMPLALAERALTIASKPNDVILDNFMGSGTTGVAAKNKGLNFVGIELNPNNFQIAQERINAY</sequence>
<dbReference type="PROSITE" id="PS00093">
    <property type="entry name" value="N4_MTASE"/>
    <property type="match status" value="1"/>
</dbReference>
<dbReference type="InterPro" id="IPR001091">
    <property type="entry name" value="RM_Methyltransferase"/>
</dbReference>
<dbReference type="InterPro" id="IPR002941">
    <property type="entry name" value="DNA_methylase_N4/N6"/>
</dbReference>
<evidence type="ECO:0000256" key="7">
    <source>
        <dbReference type="ARBA" id="ARBA00023125"/>
    </source>
</evidence>
<accession>A0A6J5KWB8</accession>
<evidence type="ECO:0000256" key="2">
    <source>
        <dbReference type="ARBA" id="ARBA00012185"/>
    </source>
</evidence>
<feature type="domain" description="DNA methylase N-4/N-6" evidence="9">
    <location>
        <begin position="21"/>
        <end position="225"/>
    </location>
</feature>
<reference evidence="10" key="1">
    <citation type="submission" date="2020-04" db="EMBL/GenBank/DDBJ databases">
        <authorList>
            <person name="Chiriac C."/>
            <person name="Salcher M."/>
            <person name="Ghai R."/>
            <person name="Kavagutti S V."/>
        </authorList>
    </citation>
    <scope>NUCLEOTIDE SEQUENCE</scope>
</reference>
<keyword evidence="4" id="KW-0808">Transferase</keyword>
<evidence type="ECO:0000259" key="9">
    <source>
        <dbReference type="Pfam" id="PF01555"/>
    </source>
</evidence>
<gene>
    <name evidence="10" type="ORF">UFOVP89_16</name>
</gene>
<evidence type="ECO:0000256" key="1">
    <source>
        <dbReference type="ARBA" id="ARBA00010203"/>
    </source>
</evidence>
<protein>
    <recommendedName>
        <fullName evidence="2">site-specific DNA-methyltransferase (cytosine-N(4)-specific)</fullName>
        <ecNumber evidence="2">2.1.1.113</ecNumber>
    </recommendedName>
</protein>
<name>A0A6J5KWB8_9CAUD</name>